<dbReference type="RefSeq" id="WP_068549166.1">
    <property type="nucleotide sequence ID" value="NZ_AP013035.1"/>
</dbReference>
<evidence type="ECO:0000256" key="2">
    <source>
        <dbReference type="ARBA" id="ARBA00007265"/>
    </source>
</evidence>
<name>A0A0S3QSE1_THET7</name>
<evidence type="ECO:0000256" key="6">
    <source>
        <dbReference type="ARBA" id="ARBA00022695"/>
    </source>
</evidence>
<evidence type="ECO:0000256" key="11">
    <source>
        <dbReference type="RuleBase" id="RU003953"/>
    </source>
</evidence>
<keyword evidence="3" id="KW-0820">tRNA-binding</keyword>
<keyword evidence="7" id="KW-0479">Metal-binding</keyword>
<dbReference type="GO" id="GO:0000049">
    <property type="term" value="F:tRNA binding"/>
    <property type="evidence" value="ECO:0007669"/>
    <property type="project" value="UniProtKB-KW"/>
</dbReference>
<dbReference type="PANTHER" id="PTHR47545">
    <property type="entry name" value="MULTIFUNCTIONAL CCA PROTEIN"/>
    <property type="match status" value="1"/>
</dbReference>
<proteinExistence type="inferred from homology"/>
<keyword evidence="10 11" id="KW-0694">RNA-binding</keyword>
<dbReference type="SUPFAM" id="SSF81301">
    <property type="entry name" value="Nucleotidyltransferase"/>
    <property type="match status" value="1"/>
</dbReference>
<keyword evidence="4 11" id="KW-0808">Transferase</keyword>
<dbReference type="GO" id="GO:0000166">
    <property type="term" value="F:nucleotide binding"/>
    <property type="evidence" value="ECO:0007669"/>
    <property type="project" value="UniProtKB-KW"/>
</dbReference>
<dbReference type="CDD" id="cd05398">
    <property type="entry name" value="NT_ClassII-CCAase"/>
    <property type="match status" value="1"/>
</dbReference>
<organism evidence="15 16">
    <name type="scientific">Thermosulfidibacter takaii (strain DSM 17441 / JCM 13301 / NBRC 103674 / ABI70S6)</name>
    <dbReference type="NCBI Taxonomy" id="1298851"/>
    <lineage>
        <taxon>Bacteria</taxon>
        <taxon>Pseudomonadati</taxon>
        <taxon>Thermosulfidibacterota</taxon>
        <taxon>Thermosulfidibacteria</taxon>
        <taxon>Thermosulfidibacterales</taxon>
        <taxon>Thermosulfidibacteraceae</taxon>
    </lineage>
</organism>
<dbReference type="Gene3D" id="1.10.3090.10">
    <property type="entry name" value="cca-adding enzyme, domain 2"/>
    <property type="match status" value="1"/>
</dbReference>
<dbReference type="AlphaFoldDB" id="A0A0S3QSE1"/>
<dbReference type="PANTHER" id="PTHR47545:SF2">
    <property type="entry name" value="CC-ADDING TRNA NUCLEOTIDYLTRANSFERASE"/>
    <property type="match status" value="1"/>
</dbReference>
<dbReference type="CDD" id="cd00077">
    <property type="entry name" value="HDc"/>
    <property type="match status" value="1"/>
</dbReference>
<comment type="similarity">
    <text evidence="2 11">Belongs to the tRNA nucleotidyltransferase/poly(A) polymerase family.</text>
</comment>
<dbReference type="InterPro" id="IPR032828">
    <property type="entry name" value="PolyA_RNA-bd"/>
</dbReference>
<dbReference type="InterPro" id="IPR006674">
    <property type="entry name" value="HD_domain"/>
</dbReference>
<feature type="domain" description="tRNA nucleotidyltransferase/poly(A) polymerase RNA and SrmB- binding" evidence="14">
    <location>
        <begin position="149"/>
        <end position="206"/>
    </location>
</feature>
<evidence type="ECO:0000256" key="5">
    <source>
        <dbReference type="ARBA" id="ARBA00022694"/>
    </source>
</evidence>
<evidence type="ECO:0000256" key="3">
    <source>
        <dbReference type="ARBA" id="ARBA00022555"/>
    </source>
</evidence>
<evidence type="ECO:0000256" key="10">
    <source>
        <dbReference type="ARBA" id="ARBA00022884"/>
    </source>
</evidence>
<dbReference type="GO" id="GO:0046872">
    <property type="term" value="F:metal ion binding"/>
    <property type="evidence" value="ECO:0007669"/>
    <property type="project" value="UniProtKB-KW"/>
</dbReference>
<dbReference type="Pfam" id="PF01743">
    <property type="entry name" value="PolyA_pol"/>
    <property type="match status" value="1"/>
</dbReference>
<dbReference type="InterPro" id="IPR050124">
    <property type="entry name" value="tRNA_CCA-adding_enzyme"/>
</dbReference>
<dbReference type="Proteomes" id="UP000063234">
    <property type="component" value="Chromosome"/>
</dbReference>
<protein>
    <submittedName>
        <fullName evidence="15">Poly(A) polymerase</fullName>
        <ecNumber evidence="15">2.7.7.19</ecNumber>
    </submittedName>
</protein>
<sequence length="459" mass="52984">MEYTEIEPIRKLLKQCSKVYVVGGYIRDRLLGKESKDIDVVIDKHPKELIAEKCFPLDKERGIYRCLFKGYTIDICKCQGKNIVEDLLRRDFTVNAIAYDVKEKKIIDPTGGLEDLRRRKIKHISDKNLKEDPVRLLRAIRLWLTLPLTLDQETEMAIKNLKKLINHSAPERIKEELVKIVSHPLSSKALFKMGELELLDEIFPELQMCRGLFQGKFFGNDLRDHLLYCYRCSEILINHIYYFFSCPEVTETLEIETEDKVKAKYILKLAALLHDIAKPQTFVVRNHQYTFWGHDKLGAQISEERLKRLKFSNKSCSMVATLVGNHMRLHLLARSGEITDKAKGRFFRKLQKQGVLTVLLSLADSYASSGDLGFYYLFPFAKEMIDFYVRFLKSQNLQKPLLSGHEVMNILKIEPGPTVGKILEALLEAQTEGIIKSKEDAINFIKEVFANGQGRNSIH</sequence>
<evidence type="ECO:0000256" key="8">
    <source>
        <dbReference type="ARBA" id="ARBA00022741"/>
    </source>
</evidence>
<keyword evidence="9" id="KW-0460">Magnesium</keyword>
<evidence type="ECO:0000259" key="13">
    <source>
        <dbReference type="Pfam" id="PF01966"/>
    </source>
</evidence>
<dbReference type="InterPro" id="IPR006675">
    <property type="entry name" value="HDIG_dom"/>
</dbReference>
<gene>
    <name evidence="15" type="primary">pcnB</name>
    <name evidence="15" type="ORF">TST_0438</name>
</gene>
<evidence type="ECO:0000256" key="1">
    <source>
        <dbReference type="ARBA" id="ARBA00001946"/>
    </source>
</evidence>
<feature type="domain" description="HD" evidence="13">
    <location>
        <begin position="264"/>
        <end position="367"/>
    </location>
</feature>
<dbReference type="Pfam" id="PF01966">
    <property type="entry name" value="HD"/>
    <property type="match status" value="1"/>
</dbReference>
<dbReference type="OrthoDB" id="9805698at2"/>
<evidence type="ECO:0000256" key="7">
    <source>
        <dbReference type="ARBA" id="ARBA00022723"/>
    </source>
</evidence>
<accession>A0A0S3QSE1</accession>
<evidence type="ECO:0000313" key="15">
    <source>
        <dbReference type="EMBL" id="BAT71246.1"/>
    </source>
</evidence>
<keyword evidence="6 15" id="KW-0548">Nucleotidyltransferase</keyword>
<dbReference type="EC" id="2.7.7.19" evidence="15"/>
<dbReference type="NCBIfam" id="TIGR00277">
    <property type="entry name" value="HDIG"/>
    <property type="match status" value="1"/>
</dbReference>
<dbReference type="STRING" id="1298851.TST_0438"/>
<evidence type="ECO:0000256" key="4">
    <source>
        <dbReference type="ARBA" id="ARBA00022679"/>
    </source>
</evidence>
<dbReference type="GO" id="GO:0008033">
    <property type="term" value="P:tRNA processing"/>
    <property type="evidence" value="ECO:0007669"/>
    <property type="project" value="UniProtKB-KW"/>
</dbReference>
<keyword evidence="8" id="KW-0547">Nucleotide-binding</keyword>
<keyword evidence="16" id="KW-1185">Reference proteome</keyword>
<dbReference type="SUPFAM" id="SSF81891">
    <property type="entry name" value="Poly A polymerase C-terminal region-like"/>
    <property type="match status" value="1"/>
</dbReference>
<evidence type="ECO:0000313" key="16">
    <source>
        <dbReference type="Proteomes" id="UP000063234"/>
    </source>
</evidence>
<dbReference type="InterPro" id="IPR043519">
    <property type="entry name" value="NT_sf"/>
</dbReference>
<dbReference type="InterPro" id="IPR002646">
    <property type="entry name" value="PolA_pol_head_dom"/>
</dbReference>
<dbReference type="Pfam" id="PF12627">
    <property type="entry name" value="PolyA_pol_RNAbd"/>
    <property type="match status" value="1"/>
</dbReference>
<reference evidence="16" key="1">
    <citation type="journal article" date="2018" name="Science">
        <title>A primordial and reversible TCA cycle in a facultatively chemolithoautotrophic thermophile.</title>
        <authorList>
            <person name="Nunoura T."/>
            <person name="Chikaraishi Y."/>
            <person name="Izaki R."/>
            <person name="Suwa T."/>
            <person name="Sato T."/>
            <person name="Harada T."/>
            <person name="Mori K."/>
            <person name="Kato Y."/>
            <person name="Miyazaki M."/>
            <person name="Shimamura S."/>
            <person name="Yanagawa K."/>
            <person name="Shuto A."/>
            <person name="Ohkouchi N."/>
            <person name="Fujita N."/>
            <person name="Takaki Y."/>
            <person name="Atomi H."/>
            <person name="Takai K."/>
        </authorList>
    </citation>
    <scope>NUCLEOTIDE SEQUENCE [LARGE SCALE GENOMIC DNA]</scope>
    <source>
        <strain evidence="16">DSM 17441 / JCM 13301 / NBRC 103674 / ABI70S6</strain>
    </source>
</reference>
<evidence type="ECO:0000259" key="12">
    <source>
        <dbReference type="Pfam" id="PF01743"/>
    </source>
</evidence>
<evidence type="ECO:0000256" key="9">
    <source>
        <dbReference type="ARBA" id="ARBA00022842"/>
    </source>
</evidence>
<dbReference type="Gene3D" id="1.10.246.80">
    <property type="match status" value="1"/>
</dbReference>
<dbReference type="KEGG" id="ttk:TST_0438"/>
<dbReference type="Gene3D" id="3.30.460.10">
    <property type="entry name" value="Beta Polymerase, domain 2"/>
    <property type="match status" value="1"/>
</dbReference>
<evidence type="ECO:0000259" key="14">
    <source>
        <dbReference type="Pfam" id="PF12627"/>
    </source>
</evidence>
<dbReference type="InterPro" id="IPR003607">
    <property type="entry name" value="HD/PDEase_dom"/>
</dbReference>
<feature type="domain" description="Poly A polymerase head" evidence="12">
    <location>
        <begin position="19"/>
        <end position="121"/>
    </location>
</feature>
<dbReference type="GO" id="GO:1990817">
    <property type="term" value="F:poly(A) RNA polymerase activity"/>
    <property type="evidence" value="ECO:0007669"/>
    <property type="project" value="UniProtKB-EC"/>
</dbReference>
<dbReference type="EMBL" id="AP013035">
    <property type="protein sequence ID" value="BAT71246.1"/>
    <property type="molecule type" value="Genomic_DNA"/>
</dbReference>
<keyword evidence="5" id="KW-0819">tRNA processing</keyword>
<comment type="cofactor">
    <cofactor evidence="1">
        <name>Mg(2+)</name>
        <dbReference type="ChEBI" id="CHEBI:18420"/>
    </cofactor>
</comment>